<gene>
    <name evidence="1" type="ORF">FHS90_003014</name>
</gene>
<reference evidence="1 2" key="1">
    <citation type="submission" date="2020-08" db="EMBL/GenBank/DDBJ databases">
        <title>Genomic Encyclopedia of Type Strains, Phase IV (KMG-IV): sequencing the most valuable type-strain genomes for metagenomic binning, comparative biology and taxonomic classification.</title>
        <authorList>
            <person name="Goeker M."/>
        </authorList>
    </citation>
    <scope>NUCLEOTIDE SEQUENCE [LARGE SCALE GENOMIC DNA]</scope>
    <source>
        <strain evidence="1 2">DSM 29854</strain>
    </source>
</reference>
<dbReference type="Proteomes" id="UP000563094">
    <property type="component" value="Unassembled WGS sequence"/>
</dbReference>
<evidence type="ECO:0000313" key="2">
    <source>
        <dbReference type="Proteomes" id="UP000563094"/>
    </source>
</evidence>
<keyword evidence="2" id="KW-1185">Reference proteome</keyword>
<dbReference type="EMBL" id="JACJIQ010000012">
    <property type="protein sequence ID" value="MBA9078288.1"/>
    <property type="molecule type" value="Genomic_DNA"/>
</dbReference>
<dbReference type="RefSeq" id="WP_182513552.1">
    <property type="nucleotide sequence ID" value="NZ_JACJIQ010000012.1"/>
</dbReference>
<proteinExistence type="predicted"/>
<comment type="caution">
    <text evidence="1">The sequence shown here is derived from an EMBL/GenBank/DDBJ whole genome shotgun (WGS) entry which is preliminary data.</text>
</comment>
<sequence>MEKTTTSRPIRDLMPEGFTATISEKHGVDPSYVSRVVTQEQRSSYIWPSIEDLAVLTDKKAYAERIKFLEKRDKAKQALKQAQRRAAA</sequence>
<evidence type="ECO:0000313" key="1">
    <source>
        <dbReference type="EMBL" id="MBA9078288.1"/>
    </source>
</evidence>
<name>A0A839GV33_9BACT</name>
<dbReference type="AlphaFoldDB" id="A0A839GV33"/>
<protein>
    <submittedName>
        <fullName evidence="1">Uncharacterized protein</fullName>
    </submittedName>
</protein>
<organism evidence="1 2">
    <name type="scientific">Rufibacter quisquiliarum</name>
    <dbReference type="NCBI Taxonomy" id="1549639"/>
    <lineage>
        <taxon>Bacteria</taxon>
        <taxon>Pseudomonadati</taxon>
        <taxon>Bacteroidota</taxon>
        <taxon>Cytophagia</taxon>
        <taxon>Cytophagales</taxon>
        <taxon>Hymenobacteraceae</taxon>
        <taxon>Rufibacter</taxon>
    </lineage>
</organism>
<accession>A0A839GV33</accession>